<dbReference type="FunCoup" id="A0A0D2J4V0">
    <property type="interactions" value="134"/>
</dbReference>
<sequence length="106" mass="11725">MDLQTKKKMDARARILKALAHPTRLFMVDELSRGPRCVAELTQMVQADISTVSKHLSVLKNAGVLRGTKKGTQVYYDLATPCVMDFFSCLENILEANVQAQIDGLG</sequence>
<dbReference type="OrthoDB" id="9800049at2"/>
<proteinExistence type="predicted"/>
<evidence type="ECO:0000256" key="3">
    <source>
        <dbReference type="ARBA" id="ARBA00023163"/>
    </source>
</evidence>
<dbReference type="CDD" id="cd00090">
    <property type="entry name" value="HTH_ARSR"/>
    <property type="match status" value="1"/>
</dbReference>
<gene>
    <name evidence="5" type="ORF">X474_27870</name>
</gene>
<evidence type="ECO:0000256" key="1">
    <source>
        <dbReference type="ARBA" id="ARBA00023015"/>
    </source>
</evidence>
<dbReference type="InterPro" id="IPR036388">
    <property type="entry name" value="WH-like_DNA-bd_sf"/>
</dbReference>
<evidence type="ECO:0000313" key="6">
    <source>
        <dbReference type="Proteomes" id="UP000032233"/>
    </source>
</evidence>
<dbReference type="GO" id="GO:0003677">
    <property type="term" value="F:DNA binding"/>
    <property type="evidence" value="ECO:0007669"/>
    <property type="project" value="UniProtKB-KW"/>
</dbReference>
<dbReference type="PROSITE" id="PS50987">
    <property type="entry name" value="HTH_ARSR_2"/>
    <property type="match status" value="1"/>
</dbReference>
<dbReference type="InterPro" id="IPR001845">
    <property type="entry name" value="HTH_ArsR_DNA-bd_dom"/>
</dbReference>
<evidence type="ECO:0000256" key="2">
    <source>
        <dbReference type="ARBA" id="ARBA00023125"/>
    </source>
</evidence>
<dbReference type="NCBIfam" id="NF033788">
    <property type="entry name" value="HTH_metalloreg"/>
    <property type="match status" value="1"/>
</dbReference>
<comment type="caution">
    <text evidence="5">The sequence shown here is derived from an EMBL/GenBank/DDBJ whole genome shotgun (WGS) entry which is preliminary data.</text>
</comment>
<evidence type="ECO:0000259" key="4">
    <source>
        <dbReference type="PROSITE" id="PS50987"/>
    </source>
</evidence>
<dbReference type="PATRIC" id="fig|1429043.3.peg.5923"/>
<dbReference type="STRING" id="1429043.X474_27870"/>
<keyword evidence="3" id="KW-0804">Transcription</keyword>
<dbReference type="InParanoid" id="A0A0D2J4V0"/>
<dbReference type="InterPro" id="IPR011991">
    <property type="entry name" value="ArsR-like_HTH"/>
</dbReference>
<organism evidence="5 6">
    <name type="scientific">Dethiosulfatarculus sandiegensis</name>
    <dbReference type="NCBI Taxonomy" id="1429043"/>
    <lineage>
        <taxon>Bacteria</taxon>
        <taxon>Pseudomonadati</taxon>
        <taxon>Thermodesulfobacteriota</taxon>
        <taxon>Desulfarculia</taxon>
        <taxon>Desulfarculales</taxon>
        <taxon>Desulfarculaceae</taxon>
        <taxon>Dethiosulfatarculus</taxon>
    </lineage>
</organism>
<accession>A0A0D2J4V0</accession>
<dbReference type="Gene3D" id="1.10.10.10">
    <property type="entry name" value="Winged helix-like DNA-binding domain superfamily/Winged helix DNA-binding domain"/>
    <property type="match status" value="1"/>
</dbReference>
<keyword evidence="1" id="KW-0805">Transcription regulation</keyword>
<dbReference type="PRINTS" id="PR00778">
    <property type="entry name" value="HTHARSR"/>
</dbReference>
<dbReference type="Proteomes" id="UP000032233">
    <property type="component" value="Unassembled WGS sequence"/>
</dbReference>
<feature type="domain" description="HTH arsR-type" evidence="4">
    <location>
        <begin position="3"/>
        <end position="98"/>
    </location>
</feature>
<dbReference type="AlphaFoldDB" id="A0A0D2J4V0"/>
<evidence type="ECO:0000313" key="5">
    <source>
        <dbReference type="EMBL" id="KIX10751.1"/>
    </source>
</evidence>
<dbReference type="Pfam" id="PF01022">
    <property type="entry name" value="HTH_5"/>
    <property type="match status" value="1"/>
</dbReference>
<keyword evidence="6" id="KW-1185">Reference proteome</keyword>
<dbReference type="GO" id="GO:0003700">
    <property type="term" value="F:DNA-binding transcription factor activity"/>
    <property type="evidence" value="ECO:0007669"/>
    <property type="project" value="InterPro"/>
</dbReference>
<dbReference type="InterPro" id="IPR051081">
    <property type="entry name" value="HTH_MetalResp_TranReg"/>
</dbReference>
<dbReference type="PANTHER" id="PTHR33154:SF18">
    <property type="entry name" value="ARSENICAL RESISTANCE OPERON REPRESSOR"/>
    <property type="match status" value="1"/>
</dbReference>
<dbReference type="InterPro" id="IPR036390">
    <property type="entry name" value="WH_DNA-bd_sf"/>
</dbReference>
<protein>
    <submittedName>
        <fullName evidence="5">ArsR family transcriptional regulator</fullName>
    </submittedName>
</protein>
<dbReference type="RefSeq" id="WP_044352916.1">
    <property type="nucleotide sequence ID" value="NZ_AZAC01000083.1"/>
</dbReference>
<reference evidence="5 6" key="1">
    <citation type="submission" date="2013-11" db="EMBL/GenBank/DDBJ databases">
        <title>Metagenomic analysis of a methanogenic consortium involved in long chain n-alkane degradation.</title>
        <authorList>
            <person name="Davidova I.A."/>
            <person name="Callaghan A.V."/>
            <person name="Wawrik B."/>
            <person name="Pruitt S."/>
            <person name="Marks C."/>
            <person name="Duncan K.E."/>
            <person name="Suflita J.M."/>
        </authorList>
    </citation>
    <scope>NUCLEOTIDE SEQUENCE [LARGE SCALE GENOMIC DNA]</scope>
    <source>
        <strain evidence="5 6">SPR</strain>
    </source>
</reference>
<dbReference type="PANTHER" id="PTHR33154">
    <property type="entry name" value="TRANSCRIPTIONAL REGULATOR, ARSR FAMILY"/>
    <property type="match status" value="1"/>
</dbReference>
<dbReference type="SUPFAM" id="SSF46785">
    <property type="entry name" value="Winged helix' DNA-binding domain"/>
    <property type="match status" value="1"/>
</dbReference>
<dbReference type="SMART" id="SM00418">
    <property type="entry name" value="HTH_ARSR"/>
    <property type="match status" value="1"/>
</dbReference>
<dbReference type="EMBL" id="AZAC01000083">
    <property type="protein sequence ID" value="KIX10751.1"/>
    <property type="molecule type" value="Genomic_DNA"/>
</dbReference>
<name>A0A0D2J4V0_9BACT</name>
<keyword evidence="2" id="KW-0238">DNA-binding</keyword>